<proteinExistence type="inferred from homology"/>
<evidence type="ECO:0000256" key="4">
    <source>
        <dbReference type="ARBA" id="ARBA00023242"/>
    </source>
</evidence>
<dbReference type="InterPro" id="IPR050656">
    <property type="entry name" value="PINX1"/>
</dbReference>
<feature type="compositionally biased region" description="Low complexity" evidence="8">
    <location>
        <begin position="322"/>
        <end position="338"/>
    </location>
</feature>
<evidence type="ECO:0000256" key="8">
    <source>
        <dbReference type="SAM" id="MobiDB-lite"/>
    </source>
</evidence>
<dbReference type="GO" id="GO:0005730">
    <property type="term" value="C:nucleolus"/>
    <property type="evidence" value="ECO:0007669"/>
    <property type="project" value="UniProtKB-SubCell"/>
</dbReference>
<protein>
    <recommendedName>
        <fullName evidence="6">PinX1-related protein 1</fullName>
    </recommendedName>
</protein>
<feature type="compositionally biased region" description="Basic residues" evidence="8">
    <location>
        <begin position="227"/>
        <end position="236"/>
    </location>
</feature>
<feature type="region of interest" description="Disordered" evidence="8">
    <location>
        <begin position="1"/>
        <end position="23"/>
    </location>
</feature>
<dbReference type="GO" id="GO:0003676">
    <property type="term" value="F:nucleic acid binding"/>
    <property type="evidence" value="ECO:0007669"/>
    <property type="project" value="InterPro"/>
</dbReference>
<dbReference type="PROSITE" id="PS50174">
    <property type="entry name" value="G_PATCH"/>
    <property type="match status" value="1"/>
</dbReference>
<evidence type="ECO:0000256" key="2">
    <source>
        <dbReference type="ARBA" id="ARBA00022517"/>
    </source>
</evidence>
<comment type="subcellular location">
    <subcellularLocation>
        <location evidence="1">Nucleus</location>
        <location evidence="1">Nucleolus</location>
    </subcellularLocation>
</comment>
<evidence type="ECO:0000256" key="7">
    <source>
        <dbReference type="ARBA" id="ARBA00043878"/>
    </source>
</evidence>
<dbReference type="PANTHER" id="PTHR23149">
    <property type="entry name" value="G PATCH DOMAIN CONTAINING PROTEIN"/>
    <property type="match status" value="1"/>
</dbReference>
<comment type="function">
    <text evidence="7">Involved in rRNA-processing at A0, A1 and A2 sites and negatively regulates telomerase.</text>
</comment>
<dbReference type="GO" id="GO:0006364">
    <property type="term" value="P:rRNA processing"/>
    <property type="evidence" value="ECO:0007669"/>
    <property type="project" value="UniProtKB-KW"/>
</dbReference>
<evidence type="ECO:0000256" key="5">
    <source>
        <dbReference type="ARBA" id="ARBA00038007"/>
    </source>
</evidence>
<evidence type="ECO:0000256" key="3">
    <source>
        <dbReference type="ARBA" id="ARBA00022552"/>
    </source>
</evidence>
<organism evidence="10">
    <name type="scientific">Bionectria ochroleuca</name>
    <name type="common">Gliocladium roseum</name>
    <dbReference type="NCBI Taxonomy" id="29856"/>
    <lineage>
        <taxon>Eukaryota</taxon>
        <taxon>Fungi</taxon>
        <taxon>Dikarya</taxon>
        <taxon>Ascomycota</taxon>
        <taxon>Pezizomycotina</taxon>
        <taxon>Sordariomycetes</taxon>
        <taxon>Hypocreomycetidae</taxon>
        <taxon>Hypocreales</taxon>
        <taxon>Bionectriaceae</taxon>
        <taxon>Clonostachys</taxon>
    </lineage>
</organism>
<dbReference type="AlphaFoldDB" id="A0A0B7JWW7"/>
<gene>
    <name evidence="10" type="ORF">BN869_000003220_1</name>
</gene>
<dbReference type="PANTHER" id="PTHR23149:SF31">
    <property type="entry name" value="PROTEIN PXR1"/>
    <property type="match status" value="1"/>
</dbReference>
<evidence type="ECO:0000256" key="6">
    <source>
        <dbReference type="ARBA" id="ARBA00041961"/>
    </source>
</evidence>
<feature type="compositionally biased region" description="Basic and acidic residues" evidence="8">
    <location>
        <begin position="188"/>
        <end position="214"/>
    </location>
</feature>
<evidence type="ECO:0000313" key="10">
    <source>
        <dbReference type="EMBL" id="CEO47165.1"/>
    </source>
</evidence>
<keyword evidence="2" id="KW-0690">Ribosome biogenesis</keyword>
<accession>A0A0B7JWW7</accession>
<feature type="domain" description="G-patch" evidence="9">
    <location>
        <begin position="26"/>
        <end position="80"/>
    </location>
</feature>
<comment type="similarity">
    <text evidence="5">Belongs to the PINX1 family.</text>
</comment>
<name>A0A0B7JWW7_BIOOC</name>
<keyword evidence="4" id="KW-0539">Nucleus</keyword>
<feature type="region of interest" description="Disordered" evidence="8">
    <location>
        <begin position="143"/>
        <end position="340"/>
    </location>
</feature>
<dbReference type="InterPro" id="IPR000467">
    <property type="entry name" value="G_patch_dom"/>
</dbReference>
<dbReference type="EMBL" id="CDPU01000006">
    <property type="protein sequence ID" value="CEO47165.1"/>
    <property type="molecule type" value="Genomic_DNA"/>
</dbReference>
<keyword evidence="3" id="KW-0698">rRNA processing</keyword>
<reference evidence="10" key="1">
    <citation type="submission" date="2015-01" db="EMBL/GenBank/DDBJ databases">
        <authorList>
            <person name="Durling Mikael"/>
        </authorList>
    </citation>
    <scope>NUCLEOTIDE SEQUENCE</scope>
</reference>
<evidence type="ECO:0000259" key="9">
    <source>
        <dbReference type="PROSITE" id="PS50174"/>
    </source>
</evidence>
<feature type="compositionally biased region" description="Basic and acidic residues" evidence="8">
    <location>
        <begin position="273"/>
        <end position="306"/>
    </location>
</feature>
<sequence length="367" mass="41369">MGLLAEAKTRRRINHDPNNTKWTRDETTFGQKILRSQGWQPGEFLGAKDAPHSELHTAASASYIRVSLKDDMKGLGFDKAKDNEISGLDAFTDLLSRLNGKSAASVEEDKQARMVVKLNRYVEQKFGPMRFVRGGLLVGDELKEEEETKESPEEAVSTPVEQKEEAEVSQQKSKKRKASSQSEEDEETSGKDSESKSKKRRRDGEKKSKKKSSDESEANDSSDVARKEKKKSKKDKSRQQSAATSADESESTERASKRKSKTDSSADDEGDDTKESRQAKKERKEERRARKELKKLEKKEKKEKKEEKKRRKLEGSDREKSSSATPSGSGTSTPRGNPLMVRSRFLAAKREAMLNDNSINKIFMVKA</sequence>
<evidence type="ECO:0000256" key="1">
    <source>
        <dbReference type="ARBA" id="ARBA00004604"/>
    </source>
</evidence>